<accession>A0ACC2JWY4</accession>
<gene>
    <name evidence="1" type="ORF">O1611_g1584</name>
</gene>
<comment type="caution">
    <text evidence="1">The sequence shown here is derived from an EMBL/GenBank/DDBJ whole genome shotgun (WGS) entry which is preliminary data.</text>
</comment>
<dbReference type="Proteomes" id="UP001153332">
    <property type="component" value="Unassembled WGS sequence"/>
</dbReference>
<evidence type="ECO:0000313" key="2">
    <source>
        <dbReference type="Proteomes" id="UP001153332"/>
    </source>
</evidence>
<reference evidence="1" key="1">
    <citation type="submission" date="2022-12" db="EMBL/GenBank/DDBJ databases">
        <title>Genome Sequence of Lasiodiplodia mahajangana.</title>
        <authorList>
            <person name="Buettner E."/>
        </authorList>
    </citation>
    <scope>NUCLEOTIDE SEQUENCE</scope>
    <source>
        <strain evidence="1">VT137</strain>
    </source>
</reference>
<organism evidence="1 2">
    <name type="scientific">Lasiodiplodia mahajangana</name>
    <dbReference type="NCBI Taxonomy" id="1108764"/>
    <lineage>
        <taxon>Eukaryota</taxon>
        <taxon>Fungi</taxon>
        <taxon>Dikarya</taxon>
        <taxon>Ascomycota</taxon>
        <taxon>Pezizomycotina</taxon>
        <taxon>Dothideomycetes</taxon>
        <taxon>Dothideomycetes incertae sedis</taxon>
        <taxon>Botryosphaeriales</taxon>
        <taxon>Botryosphaeriaceae</taxon>
        <taxon>Lasiodiplodia</taxon>
    </lineage>
</organism>
<sequence length="204" mass="22653">MFDIYGTGGTCFDQWLWYEVSSFLNIVGDVLVLVLPIRTVWALKASTARKAGIAAVFFTGSIGIIASSVRASVLYHTADRTYDATFTEAPFSWTAIECGFYFSAACLVALRPLFAYLPRFIKDRVLPLAEKTEGIKEQGADELRLNRCYEDSYATAEDGEVMNHVPYGSTASTAEHSPKHHIVNPGQNEIHVETNIRVTRDQCT</sequence>
<protein>
    <submittedName>
        <fullName evidence="1">Uncharacterized protein</fullName>
    </submittedName>
</protein>
<dbReference type="EMBL" id="JAPUUL010000189">
    <property type="protein sequence ID" value="KAJ8132035.1"/>
    <property type="molecule type" value="Genomic_DNA"/>
</dbReference>
<proteinExistence type="predicted"/>
<keyword evidence="2" id="KW-1185">Reference proteome</keyword>
<name>A0ACC2JWY4_9PEZI</name>
<evidence type="ECO:0000313" key="1">
    <source>
        <dbReference type="EMBL" id="KAJ8132035.1"/>
    </source>
</evidence>